<proteinExistence type="predicted"/>
<dbReference type="Gene3D" id="2.60.120.560">
    <property type="entry name" value="Exo-inulinase, domain 1"/>
    <property type="match status" value="1"/>
</dbReference>
<evidence type="ECO:0000259" key="1">
    <source>
        <dbReference type="Pfam" id="PF08244"/>
    </source>
</evidence>
<protein>
    <recommendedName>
        <fullName evidence="1">Glycosyl hydrolase family 32 C-terminal domain-containing protein</fullName>
    </recommendedName>
</protein>
<dbReference type="InterPro" id="IPR013189">
    <property type="entry name" value="Glyco_hydro_32_C"/>
</dbReference>
<dbReference type="PANTHER" id="PTHR43101">
    <property type="entry name" value="BETA-FRUCTOSIDASE"/>
    <property type="match status" value="1"/>
</dbReference>
<evidence type="ECO:0000313" key="2">
    <source>
        <dbReference type="EMBL" id="GAI89789.1"/>
    </source>
</evidence>
<feature type="non-terminal residue" evidence="2">
    <location>
        <position position="1"/>
    </location>
</feature>
<dbReference type="Pfam" id="PF08244">
    <property type="entry name" value="Glyco_hydro_32C"/>
    <property type="match status" value="1"/>
</dbReference>
<dbReference type="SUPFAM" id="SSF49899">
    <property type="entry name" value="Concanavalin A-like lectins/glucanases"/>
    <property type="match status" value="1"/>
</dbReference>
<accession>X1UBQ7</accession>
<dbReference type="InterPro" id="IPR013320">
    <property type="entry name" value="ConA-like_dom_sf"/>
</dbReference>
<sequence>EAKQFGILVNCSEDGREQTALYYDASGKQLTCDATRSGIDLGRRNIESGPFELKEDEPLVLRVFVDKSIVEVFANDRQAVARRIYPKLAGTGVRLFAKGGDVNILSVKAWELMPSNPY</sequence>
<comment type="caution">
    <text evidence="2">The sequence shown here is derived from an EMBL/GenBank/DDBJ whole genome shotgun (WGS) entry which is preliminary data.</text>
</comment>
<dbReference type="EMBL" id="BARW01017632">
    <property type="protein sequence ID" value="GAI89789.1"/>
    <property type="molecule type" value="Genomic_DNA"/>
</dbReference>
<dbReference type="AlphaFoldDB" id="X1UBQ7"/>
<dbReference type="PANTHER" id="PTHR43101:SF1">
    <property type="entry name" value="BETA-FRUCTOSIDASE"/>
    <property type="match status" value="1"/>
</dbReference>
<name>X1UBQ7_9ZZZZ</name>
<reference evidence="2" key="1">
    <citation type="journal article" date="2014" name="Front. Microbiol.">
        <title>High frequency of phylogenetically diverse reductive dehalogenase-homologous genes in deep subseafloor sedimentary metagenomes.</title>
        <authorList>
            <person name="Kawai M."/>
            <person name="Futagami T."/>
            <person name="Toyoda A."/>
            <person name="Takaki Y."/>
            <person name="Nishi S."/>
            <person name="Hori S."/>
            <person name="Arai W."/>
            <person name="Tsubouchi T."/>
            <person name="Morono Y."/>
            <person name="Uchiyama I."/>
            <person name="Ito T."/>
            <person name="Fujiyama A."/>
            <person name="Inagaki F."/>
            <person name="Takami H."/>
        </authorList>
    </citation>
    <scope>NUCLEOTIDE SEQUENCE</scope>
    <source>
        <strain evidence="2">Expedition CK06-06</strain>
    </source>
</reference>
<dbReference type="InterPro" id="IPR051214">
    <property type="entry name" value="GH32_Enzymes"/>
</dbReference>
<feature type="domain" description="Glycosyl hydrolase family 32 C-terminal" evidence="1">
    <location>
        <begin position="2"/>
        <end position="111"/>
    </location>
</feature>
<gene>
    <name evidence="2" type="ORF">S12H4_30407</name>
</gene>
<organism evidence="2">
    <name type="scientific">marine sediment metagenome</name>
    <dbReference type="NCBI Taxonomy" id="412755"/>
    <lineage>
        <taxon>unclassified sequences</taxon>
        <taxon>metagenomes</taxon>
        <taxon>ecological metagenomes</taxon>
    </lineage>
</organism>